<dbReference type="Proteomes" id="UP000250123">
    <property type="component" value="Chromosome SHEWBE"/>
</dbReference>
<dbReference type="AlphaFoldDB" id="A0A330LWF6"/>
<sequence>MDSCEQPRKVSFWSKLQSVALTIVAVMLSLGQWNDTKDALSSVYKDFVTNWTNDIEYKQISTLHVGQTQDYVTSVFGTPHVSKKSKSDADVNYFYYGNKKYQLTLAIKDERLSGYAVVGLDPDFQVSIPYTDKTLLSIPLNSHFSQTEAYYSDANNLEYYAESHDLGKKVMFYNLILGVVNYGNFSPSDLSRISNLNADLDRGLEDVSVSLAASRKLQPNYFAITELAPQVMVEGLLTHFEYKTLLKIQ</sequence>
<organism evidence="1 2">
    <name type="scientific">Shewanella benthica</name>
    <dbReference type="NCBI Taxonomy" id="43661"/>
    <lineage>
        <taxon>Bacteria</taxon>
        <taxon>Pseudomonadati</taxon>
        <taxon>Pseudomonadota</taxon>
        <taxon>Gammaproteobacteria</taxon>
        <taxon>Alteromonadales</taxon>
        <taxon>Shewanellaceae</taxon>
        <taxon>Shewanella</taxon>
    </lineage>
</organism>
<evidence type="ECO:0000313" key="1">
    <source>
        <dbReference type="EMBL" id="SQH74576.1"/>
    </source>
</evidence>
<name>A0A330LWF6_9GAMM</name>
<proteinExistence type="predicted"/>
<reference evidence="2" key="1">
    <citation type="submission" date="2018-06" db="EMBL/GenBank/DDBJ databases">
        <authorList>
            <person name="Cea G.-C."/>
            <person name="William W."/>
        </authorList>
    </citation>
    <scope>NUCLEOTIDE SEQUENCE [LARGE SCALE GENOMIC DNA]</scope>
    <source>
        <strain evidence="2">DB21MT-2</strain>
    </source>
</reference>
<gene>
    <name evidence="1" type="ORF">SHEWBE_0591</name>
</gene>
<protein>
    <submittedName>
        <fullName evidence="1">Uncharacterized protein</fullName>
    </submittedName>
</protein>
<dbReference type="KEGG" id="sbk:SHEWBE_0591"/>
<dbReference type="EMBL" id="LS483452">
    <property type="protein sequence ID" value="SQH74576.1"/>
    <property type="molecule type" value="Genomic_DNA"/>
</dbReference>
<dbReference type="NCBIfam" id="NF043066">
    <property type="entry name" value="ETEC_3214_dom"/>
    <property type="match status" value="1"/>
</dbReference>
<dbReference type="InterPro" id="IPR050010">
    <property type="entry name" value="ETEC_3214_dom"/>
</dbReference>
<evidence type="ECO:0000313" key="2">
    <source>
        <dbReference type="Proteomes" id="UP000250123"/>
    </source>
</evidence>
<accession>A0A330LWF6</accession>